<evidence type="ECO:0000313" key="1">
    <source>
        <dbReference type="EMBL" id="TMM44981.1"/>
    </source>
</evidence>
<dbReference type="Proteomes" id="UP000309668">
    <property type="component" value="Unassembled WGS sequence"/>
</dbReference>
<reference evidence="1 2" key="1">
    <citation type="submission" date="2019-05" db="EMBL/GenBank/DDBJ databases">
        <title>Erythrobacter marisflavi sp. nov., isolated from isolated from water of an estuary environment.</title>
        <authorList>
            <person name="Yoon J.-H."/>
        </authorList>
    </citation>
    <scope>NUCLEOTIDE SEQUENCE [LARGE SCALE GENOMIC DNA]</scope>
    <source>
        <strain evidence="1 2">KEM-5</strain>
    </source>
</reference>
<dbReference type="OrthoDB" id="7399267at2"/>
<name>A0A5S3NY45_9SPHN</name>
<gene>
    <name evidence="1" type="ORF">FEV51_12980</name>
</gene>
<accession>A0A5S3NY45</accession>
<dbReference type="RefSeq" id="WP_138619554.1">
    <property type="nucleotide sequence ID" value="NZ_VCAO01000014.1"/>
</dbReference>
<dbReference type="EMBL" id="VCAO01000014">
    <property type="protein sequence ID" value="TMM44981.1"/>
    <property type="molecule type" value="Genomic_DNA"/>
</dbReference>
<proteinExistence type="predicted"/>
<comment type="caution">
    <text evidence="1">The sequence shown here is derived from an EMBL/GenBank/DDBJ whole genome shotgun (WGS) entry which is preliminary data.</text>
</comment>
<organism evidence="1 2">
    <name type="scientific">Qipengyuania marisflavi</name>
    <dbReference type="NCBI Taxonomy" id="2486356"/>
    <lineage>
        <taxon>Bacteria</taxon>
        <taxon>Pseudomonadati</taxon>
        <taxon>Pseudomonadota</taxon>
        <taxon>Alphaproteobacteria</taxon>
        <taxon>Sphingomonadales</taxon>
        <taxon>Erythrobacteraceae</taxon>
        <taxon>Qipengyuania</taxon>
    </lineage>
</organism>
<protein>
    <recommendedName>
        <fullName evidence="3">PD-(D/E)XK nuclease family protein</fullName>
    </recommendedName>
</protein>
<evidence type="ECO:0000313" key="2">
    <source>
        <dbReference type="Proteomes" id="UP000309668"/>
    </source>
</evidence>
<dbReference type="AlphaFoldDB" id="A0A5S3NY45"/>
<evidence type="ECO:0008006" key="3">
    <source>
        <dbReference type="Google" id="ProtNLM"/>
    </source>
</evidence>
<sequence length="375" mass="42070">MNDDLFVDLFAYRQRENKNPLEDWATECLAATMRSLPADPLKKLLTDFVGSEHAIVAQLDETKVEIFTQYHAGKAGRPDMLVKYDGQPWILFENKVGHAVSQRDSDDGESHQLREYADWLKEHCVECEMPNAMVFITHLTPPPADFVSVDGHAPYHGFSRYHSTWGVLARRMAALVEGLCKDHHAVRLTQAFLTYLESEDMSNEFPDAVALSSAQLYVSQAASLENLVDRMWQEAKNIAACGKTASYRIKAEPDYGTVNAQRYALSAPRSSSGWSYIETGIWFPELDSWYDSEQIGRDLVGPHIYVGFFNGDDDYFTMTDAAPEGFLRPASDFLAIESISAFAADPDLRGGEIVTWVAEKAAALRSYLLEQKIVS</sequence>
<keyword evidence="2" id="KW-1185">Reference proteome</keyword>